<name>A0A0D2E6V5_9EURO</name>
<dbReference type="EMBL" id="KN846957">
    <property type="protein sequence ID" value="KIW70017.1"/>
    <property type="molecule type" value="Genomic_DNA"/>
</dbReference>
<dbReference type="AlphaFoldDB" id="A0A0D2E6V5"/>
<dbReference type="Gene3D" id="3.20.20.100">
    <property type="entry name" value="NADP-dependent oxidoreductase domain"/>
    <property type="match status" value="1"/>
</dbReference>
<dbReference type="SUPFAM" id="SSF51430">
    <property type="entry name" value="NAD(P)-linked oxidoreductase"/>
    <property type="match status" value="1"/>
</dbReference>
<keyword evidence="4" id="KW-1185">Reference proteome</keyword>
<keyword evidence="1" id="KW-0560">Oxidoreductase</keyword>
<dbReference type="HOGENOM" id="CLU_719604_0_0_1"/>
<feature type="domain" description="NADP-dependent oxidoreductase" evidence="2">
    <location>
        <begin position="110"/>
        <end position="285"/>
    </location>
</feature>
<evidence type="ECO:0000313" key="3">
    <source>
        <dbReference type="EMBL" id="KIW70017.1"/>
    </source>
</evidence>
<protein>
    <recommendedName>
        <fullName evidence="2">NADP-dependent oxidoreductase domain-containing protein</fullName>
    </recommendedName>
</protein>
<gene>
    <name evidence="3" type="ORF">PV04_02328</name>
</gene>
<dbReference type="Proteomes" id="UP000054266">
    <property type="component" value="Unassembled WGS sequence"/>
</dbReference>
<reference evidence="3 4" key="1">
    <citation type="submission" date="2015-01" db="EMBL/GenBank/DDBJ databases">
        <title>The Genome Sequence of Capronia semiimmersa CBS27337.</title>
        <authorList>
            <consortium name="The Broad Institute Genomics Platform"/>
            <person name="Cuomo C."/>
            <person name="de Hoog S."/>
            <person name="Gorbushina A."/>
            <person name="Stielow B."/>
            <person name="Teixiera M."/>
            <person name="Abouelleil A."/>
            <person name="Chapman S.B."/>
            <person name="Priest M."/>
            <person name="Young S.K."/>
            <person name="Wortman J."/>
            <person name="Nusbaum C."/>
            <person name="Birren B."/>
        </authorList>
    </citation>
    <scope>NUCLEOTIDE SEQUENCE [LARGE SCALE GENOMIC DNA]</scope>
    <source>
        <strain evidence="3 4">CBS 27337</strain>
    </source>
</reference>
<dbReference type="GO" id="GO:0016491">
    <property type="term" value="F:oxidoreductase activity"/>
    <property type="evidence" value="ECO:0007669"/>
    <property type="project" value="UniProtKB-KW"/>
</dbReference>
<evidence type="ECO:0000256" key="1">
    <source>
        <dbReference type="ARBA" id="ARBA00023002"/>
    </source>
</evidence>
<evidence type="ECO:0000259" key="2">
    <source>
        <dbReference type="Pfam" id="PF00248"/>
    </source>
</evidence>
<dbReference type="Pfam" id="PF00248">
    <property type="entry name" value="Aldo_ket_red"/>
    <property type="match status" value="1"/>
</dbReference>
<organism evidence="3 4">
    <name type="scientific">Phialophora macrospora</name>
    <dbReference type="NCBI Taxonomy" id="1851006"/>
    <lineage>
        <taxon>Eukaryota</taxon>
        <taxon>Fungi</taxon>
        <taxon>Dikarya</taxon>
        <taxon>Ascomycota</taxon>
        <taxon>Pezizomycotina</taxon>
        <taxon>Eurotiomycetes</taxon>
        <taxon>Chaetothyriomycetidae</taxon>
        <taxon>Chaetothyriales</taxon>
        <taxon>Herpotrichiellaceae</taxon>
        <taxon>Phialophora</taxon>
    </lineage>
</organism>
<dbReference type="STRING" id="5601.A0A0D2E6V5"/>
<sequence length="384" mass="42830">MHHTEHFIMEGSIFSPGRRFIPASIALFEAMLLFPPEQIVGPLQNVPNSSHEPESQKTAINLLFDCTDSMAQAQHGITSSSRGYLRGLKSRGSNLVLGCTKTTRTPDIVWAISRGYDRIDASHAPFDGDEETVGNALRQSFPVEDRVKSDLAVQTRLALQVVLQFEHRNENANFEAILGSHLSRLGLQTLDCLVLNVPHATGREVETAFKILQPYIPHWISSLGLSNVSIDVLRHLEERRLSQRLILIQNRFSWWNSFDSEIRHFCIEHDLIYQAFGVLTSNRLLQQSAIVRWYAKENDISCSTALIALVSGMDSVQVLTSCGNKDHLSANLDASRGASSMPLEIKDGFLETLEEAYRHLSETHAAMVLAESAAITSTKQSPNR</sequence>
<accession>A0A0D2E6V5</accession>
<dbReference type="PANTHER" id="PTHR43827">
    <property type="entry name" value="2,5-DIKETO-D-GLUCONIC ACID REDUCTASE"/>
    <property type="match status" value="1"/>
</dbReference>
<proteinExistence type="predicted"/>
<dbReference type="InterPro" id="IPR023210">
    <property type="entry name" value="NADP_OxRdtase_dom"/>
</dbReference>
<evidence type="ECO:0000313" key="4">
    <source>
        <dbReference type="Proteomes" id="UP000054266"/>
    </source>
</evidence>
<dbReference type="PANTHER" id="PTHR43827:SF8">
    <property type="entry name" value="ALDO_KETO REDUCTASE FAMILY PROTEIN"/>
    <property type="match status" value="1"/>
</dbReference>
<dbReference type="InterPro" id="IPR036812">
    <property type="entry name" value="NAD(P)_OxRdtase_dom_sf"/>
</dbReference>
<dbReference type="InterPro" id="IPR020471">
    <property type="entry name" value="AKR"/>
</dbReference>